<evidence type="ECO:0000256" key="13">
    <source>
        <dbReference type="SAM" id="Phobius"/>
    </source>
</evidence>
<evidence type="ECO:0000256" key="4">
    <source>
        <dbReference type="ARBA" id="ARBA00012037"/>
    </source>
</evidence>
<sequence>MSQSGAASLTEPRVAPARLVGGTVVEMVLAGIMAVIVAAVGLFAFGQVSWPAFPSSNVTQAVTTVGQVVTIAVLALCVVLFRARRWVRAATVLSWAGLSGFVTVTLGMPLSATKLYLHGVSVDQEFRTEYLTRMTDSAALHDMTYADLPPYYPAGWFWIGGRVANLLGMDGWETFKPYAIGSIAVAAVIALVLWNKLIRADWAVVVALAAASLVIAYGSAEPYGAVIAILIPPVLVLAWGGLHRPEKTRGGGWGAVVGTGVFLGVAAAFYTLYLGLAAFAVTLMAVVAAALAVRAQGSWRAMLDPLLRLAVTAAIAIAIALVVWLPYLLEALHGSPADSGTATHYLPDAGARLPLPMFQFSLAGALCLLGTIWLVSRATSSRRAQSLGIGVIAIYLWSLMSMAFTVLGGTLLSFRLEPVLIVLLGTAGVFGFFDFSRWLVLSTSENPRVKASVVAIGLAGLIAFVQNIPQVLAGDITIAYTDTDGNGVRADKRAPGAAAYYGDVDRIIMERRPGERHDTVVLTSDTSFLSFYPYYGFQALTSHYANPLAQFRERGEAIESWTELETPDQLVSALDGLPWRAPDVFVFRKSSDGYTLRLAEDVYPNDPNVRRYSVTFPKKLFDDPRFTIDEAGPFVIVTRAG</sequence>
<dbReference type="EC" id="2.4.2.46" evidence="4"/>
<evidence type="ECO:0000259" key="14">
    <source>
        <dbReference type="Pfam" id="PF12249"/>
    </source>
</evidence>
<dbReference type="GO" id="GO:0016757">
    <property type="term" value="F:glycosyltransferase activity"/>
    <property type="evidence" value="ECO:0007669"/>
    <property type="project" value="UniProtKB-KW"/>
</dbReference>
<evidence type="ECO:0000256" key="12">
    <source>
        <dbReference type="ARBA" id="ARBA00034030"/>
    </source>
</evidence>
<evidence type="ECO:0000256" key="5">
    <source>
        <dbReference type="ARBA" id="ARBA00020482"/>
    </source>
</evidence>
<dbReference type="Pfam" id="PF12249">
    <property type="entry name" value="AftA_C"/>
    <property type="match status" value="1"/>
</dbReference>
<gene>
    <name evidence="16" type="ORF">M2280_003861</name>
</gene>
<evidence type="ECO:0000256" key="1">
    <source>
        <dbReference type="ARBA" id="ARBA00004651"/>
    </source>
</evidence>
<evidence type="ECO:0000256" key="2">
    <source>
        <dbReference type="ARBA" id="ARBA00004776"/>
    </source>
</evidence>
<protein>
    <recommendedName>
        <fullName evidence="5">Galactan 5-O-arabinofuranosyltransferase</fullName>
        <ecNumber evidence="4">2.4.2.46</ecNumber>
    </recommendedName>
    <alternativeName>
        <fullName evidence="11">Arabinofuranosyltransferase AftA</fullName>
    </alternativeName>
</protein>
<feature type="transmembrane region" description="Helical" evidence="13">
    <location>
        <begin position="58"/>
        <end position="81"/>
    </location>
</feature>
<comment type="similarity">
    <text evidence="3">Belongs to the glycosyltransferase 85 family.</text>
</comment>
<evidence type="ECO:0000256" key="7">
    <source>
        <dbReference type="ARBA" id="ARBA00022679"/>
    </source>
</evidence>
<evidence type="ECO:0000256" key="8">
    <source>
        <dbReference type="ARBA" id="ARBA00022692"/>
    </source>
</evidence>
<feature type="transmembrane region" description="Helical" evidence="13">
    <location>
        <begin position="20"/>
        <end position="46"/>
    </location>
</feature>
<feature type="transmembrane region" description="Helical" evidence="13">
    <location>
        <begin position="200"/>
        <end position="217"/>
    </location>
</feature>
<keyword evidence="9 13" id="KW-1133">Transmembrane helix</keyword>
<feature type="transmembrane region" description="Helical" evidence="13">
    <location>
        <begin position="252"/>
        <end position="270"/>
    </location>
</feature>
<comment type="pathway">
    <text evidence="2">Cell wall biogenesis; cell wall polysaccharide biosynthesis.</text>
</comment>
<keyword evidence="16" id="KW-0328">Glycosyltransferase</keyword>
<comment type="subcellular location">
    <subcellularLocation>
        <location evidence="1">Cell membrane</location>
        <topology evidence="1">Multi-pass membrane protein</topology>
    </subcellularLocation>
</comment>
<feature type="transmembrane region" description="Helical" evidence="13">
    <location>
        <begin position="387"/>
        <end position="407"/>
    </location>
</feature>
<evidence type="ECO:0000313" key="17">
    <source>
        <dbReference type="Proteomes" id="UP001160334"/>
    </source>
</evidence>
<dbReference type="Pfam" id="PF12250">
    <property type="entry name" value="AftA_N"/>
    <property type="match status" value="1"/>
</dbReference>
<evidence type="ECO:0000313" key="16">
    <source>
        <dbReference type="EMBL" id="MDH6282630.1"/>
    </source>
</evidence>
<reference evidence="16 17" key="1">
    <citation type="submission" date="2023-04" db="EMBL/GenBank/DDBJ databases">
        <title>Forest soil microbial communities from Buena Vista Peninsula, Colon Province, Panama.</title>
        <authorList>
            <person name="Bouskill N."/>
        </authorList>
    </citation>
    <scope>NUCLEOTIDE SEQUENCE [LARGE SCALE GENOMIC DNA]</scope>
    <source>
        <strain evidence="16 17">CFH S0262</strain>
    </source>
</reference>
<keyword evidence="8 13" id="KW-0812">Transmembrane</keyword>
<dbReference type="Proteomes" id="UP001160334">
    <property type="component" value="Unassembled WGS sequence"/>
</dbReference>
<keyword evidence="6" id="KW-1003">Cell membrane</keyword>
<dbReference type="InterPro" id="IPR020963">
    <property type="entry name" value="ArabinofuranosylTrfase_AftA_N"/>
</dbReference>
<feature type="transmembrane region" description="Helical" evidence="13">
    <location>
        <begin position="419"/>
        <end position="439"/>
    </location>
</feature>
<accession>A0ABT6ME89</accession>
<name>A0ABT6ME89_9NOCA</name>
<dbReference type="EMBL" id="JARXVC010000010">
    <property type="protein sequence ID" value="MDH6282630.1"/>
    <property type="molecule type" value="Genomic_DNA"/>
</dbReference>
<dbReference type="InterPro" id="IPR020959">
    <property type="entry name" value="ArabinofuranosylTrfase_AftA_C"/>
</dbReference>
<keyword evidence="7 16" id="KW-0808">Transferase</keyword>
<evidence type="ECO:0000259" key="15">
    <source>
        <dbReference type="Pfam" id="PF12250"/>
    </source>
</evidence>
<keyword evidence="17" id="KW-1185">Reference proteome</keyword>
<evidence type="ECO:0000256" key="9">
    <source>
        <dbReference type="ARBA" id="ARBA00022989"/>
    </source>
</evidence>
<evidence type="ECO:0000256" key="11">
    <source>
        <dbReference type="ARBA" id="ARBA00033184"/>
    </source>
</evidence>
<feature type="transmembrane region" description="Helical" evidence="13">
    <location>
        <begin position="223"/>
        <end position="240"/>
    </location>
</feature>
<feature type="transmembrane region" description="Helical" evidence="13">
    <location>
        <begin position="276"/>
        <end position="294"/>
    </location>
</feature>
<feature type="domain" description="Arabinofuranosyltransferase AftA C-terminal" evidence="14">
    <location>
        <begin position="468"/>
        <end position="639"/>
    </location>
</feature>
<evidence type="ECO:0000256" key="6">
    <source>
        <dbReference type="ARBA" id="ARBA00022475"/>
    </source>
</evidence>
<evidence type="ECO:0000256" key="3">
    <source>
        <dbReference type="ARBA" id="ARBA00009655"/>
    </source>
</evidence>
<comment type="catalytic activity">
    <reaction evidence="12">
        <text>Adds an alpha-D-arabinofuranosyl group from trans,octacis-decaprenylphospho-beta-D-arabinofuranose at the 5-O-position of the eighth, tenth and twelfth galactofuranose unit of the galactofuranan chain of [beta-D-galactofuranosyl-(1-&gt;5)-beta-D-galactofuranosyl-(1-&gt;6)]14-beta-D-galactofuranosyl-(1-&gt;5)-beta-D-galactofuranosyl-(1-&gt;4)-alpha-L-rhamnopyranosyl-(1-&gt;3)-N-acetyl-alpha-D-glucosaminyl-diphospho-trans,octacis-decaprenol.</text>
        <dbReference type="EC" id="2.4.2.46"/>
    </reaction>
</comment>
<proteinExistence type="inferred from homology"/>
<feature type="transmembrane region" description="Helical" evidence="13">
    <location>
        <begin position="175"/>
        <end position="193"/>
    </location>
</feature>
<evidence type="ECO:0000256" key="10">
    <source>
        <dbReference type="ARBA" id="ARBA00023136"/>
    </source>
</evidence>
<feature type="transmembrane region" description="Helical" evidence="13">
    <location>
        <begin position="306"/>
        <end position="329"/>
    </location>
</feature>
<comment type="caution">
    <text evidence="16">The sequence shown here is derived from an EMBL/GenBank/DDBJ whole genome shotgun (WGS) entry which is preliminary data.</text>
</comment>
<feature type="domain" description="Arabinofuranosyltransferase AftA N-terminal" evidence="15">
    <location>
        <begin position="26"/>
        <end position="460"/>
    </location>
</feature>
<feature type="transmembrane region" description="Helical" evidence="13">
    <location>
        <begin position="93"/>
        <end position="112"/>
    </location>
</feature>
<organism evidence="16 17">
    <name type="scientific">Prescottella agglutinans</name>
    <dbReference type="NCBI Taxonomy" id="1644129"/>
    <lineage>
        <taxon>Bacteria</taxon>
        <taxon>Bacillati</taxon>
        <taxon>Actinomycetota</taxon>
        <taxon>Actinomycetes</taxon>
        <taxon>Mycobacteriales</taxon>
        <taxon>Nocardiaceae</taxon>
        <taxon>Prescottella</taxon>
    </lineage>
</organism>
<keyword evidence="10 13" id="KW-0472">Membrane</keyword>
<feature type="transmembrane region" description="Helical" evidence="13">
    <location>
        <begin position="451"/>
        <end position="468"/>
    </location>
</feature>
<feature type="transmembrane region" description="Helical" evidence="13">
    <location>
        <begin position="357"/>
        <end position="375"/>
    </location>
</feature>